<dbReference type="GO" id="GO:0005634">
    <property type="term" value="C:nucleus"/>
    <property type="evidence" value="ECO:0007669"/>
    <property type="project" value="UniProtKB-SubCell"/>
</dbReference>
<dbReference type="PANTHER" id="PTHR13489:SF0">
    <property type="entry name" value="MINI-CHROMOSOME MAINTENANCE COMPLEX-BINDING PROTEIN"/>
    <property type="match status" value="1"/>
</dbReference>
<evidence type="ECO:0008006" key="5">
    <source>
        <dbReference type="Google" id="ProtNLM"/>
    </source>
</evidence>
<dbReference type="OrthoDB" id="329666at2759"/>
<protein>
    <recommendedName>
        <fullName evidence="5">Mini-chromosome maintenance complex-binding protein</fullName>
    </recommendedName>
</protein>
<keyword evidence="2" id="KW-0539">Nucleus</keyword>
<organism evidence="3 4">
    <name type="scientific">Bondarzewia mesenterica</name>
    <dbReference type="NCBI Taxonomy" id="1095465"/>
    <lineage>
        <taxon>Eukaryota</taxon>
        <taxon>Fungi</taxon>
        <taxon>Dikarya</taxon>
        <taxon>Basidiomycota</taxon>
        <taxon>Agaricomycotina</taxon>
        <taxon>Agaricomycetes</taxon>
        <taxon>Russulales</taxon>
        <taxon>Bondarzewiaceae</taxon>
        <taxon>Bondarzewia</taxon>
    </lineage>
</organism>
<proteinExistence type="predicted"/>
<dbReference type="GO" id="GO:0003682">
    <property type="term" value="F:chromatin binding"/>
    <property type="evidence" value="ECO:0007669"/>
    <property type="project" value="TreeGrafter"/>
</dbReference>
<dbReference type="Pfam" id="PF09739">
    <property type="entry name" value="MCM_bind"/>
    <property type="match status" value="2"/>
</dbReference>
<evidence type="ECO:0000313" key="4">
    <source>
        <dbReference type="Proteomes" id="UP000310158"/>
    </source>
</evidence>
<dbReference type="PANTHER" id="PTHR13489">
    <property type="entry name" value="MINI-CHROMOSOME MAINTENANCE COMPLEX-BINDING PROTEIN"/>
    <property type="match status" value="1"/>
</dbReference>
<dbReference type="EMBL" id="SGPL01000019">
    <property type="protein sequence ID" value="THH20559.1"/>
    <property type="molecule type" value="Genomic_DNA"/>
</dbReference>
<dbReference type="Proteomes" id="UP000310158">
    <property type="component" value="Unassembled WGS sequence"/>
</dbReference>
<sequence>MVSSHLVEALTSPTDALIELYNSQDPQTLNDFPTVVTEYFSNIFKNEDAFCEIPSLDLQRPPESHRDRSLVRFRAMIQDTSPSSEMYLSKLPSGKCGGWGLHTMEDINAKIDYSDLRDCAVVWAVSVPGESQWVREALDGEASDKVISHEPIQPHKYPLADERHIGVQLKFYTNLGNDAPKMNGILTFVGILTNESLHTESDISLDVPTLHVLFTRPYDFHVLPSLGSCAFSPEEVQKELVSWIAEEALGGDLDAAEWVLLTIIARVRSRTRSLNPPSLTLSHFPSPSRSSDSSTPTLCIILSLLLPTFVVLPLSLDLLNNVPFVPESTQEDLCSGPLQLSSGTTVLITESGVREGKLVERGVLNIMAVQDVMTSQSLSYKFPFSHFSFPTDIQFIVLSEGKKSAFLKTDITVPFEASRNSNLYKRKSMITLPPPEKLAAFRRLVLSAKTGKIEVGETTSERIQEDFVQERKTNKTLSSDDLKLSITTARLMGLTLLEKELTIQTWERSNALEERRKARLD</sequence>
<evidence type="ECO:0000313" key="3">
    <source>
        <dbReference type="EMBL" id="THH20559.1"/>
    </source>
</evidence>
<dbReference type="AlphaFoldDB" id="A0A4S4M5U7"/>
<dbReference type="GO" id="GO:0006261">
    <property type="term" value="P:DNA-templated DNA replication"/>
    <property type="evidence" value="ECO:0007669"/>
    <property type="project" value="TreeGrafter"/>
</dbReference>
<accession>A0A4S4M5U7</accession>
<name>A0A4S4M5U7_9AGAM</name>
<dbReference type="InterPro" id="IPR019140">
    <property type="entry name" value="MCM_complex-bd"/>
</dbReference>
<comment type="caution">
    <text evidence="3">The sequence shown here is derived from an EMBL/GenBank/DDBJ whole genome shotgun (WGS) entry which is preliminary data.</text>
</comment>
<evidence type="ECO:0000256" key="1">
    <source>
        <dbReference type="ARBA" id="ARBA00004123"/>
    </source>
</evidence>
<reference evidence="3 4" key="1">
    <citation type="submission" date="2019-02" db="EMBL/GenBank/DDBJ databases">
        <title>Genome sequencing of the rare red list fungi Bondarzewia mesenterica.</title>
        <authorList>
            <person name="Buettner E."/>
            <person name="Kellner H."/>
        </authorList>
    </citation>
    <scope>NUCLEOTIDE SEQUENCE [LARGE SCALE GENOMIC DNA]</scope>
    <source>
        <strain evidence="3 4">DSM 108281</strain>
    </source>
</reference>
<keyword evidence="4" id="KW-1185">Reference proteome</keyword>
<gene>
    <name evidence="3" type="ORF">EW146_g833</name>
</gene>
<evidence type="ECO:0000256" key="2">
    <source>
        <dbReference type="ARBA" id="ARBA00023242"/>
    </source>
</evidence>
<comment type="subcellular location">
    <subcellularLocation>
        <location evidence="1">Nucleus</location>
    </subcellularLocation>
</comment>